<keyword evidence="3" id="KW-1185">Reference proteome</keyword>
<evidence type="ECO:0000256" key="1">
    <source>
        <dbReference type="SAM" id="MobiDB-lite"/>
    </source>
</evidence>
<dbReference type="PANTHER" id="PTHR40642">
    <property type="entry name" value="YALI0F31295P"/>
    <property type="match status" value="1"/>
</dbReference>
<protein>
    <submittedName>
        <fullName evidence="2">Uncharacterized protein</fullName>
    </submittedName>
</protein>
<dbReference type="Proteomes" id="UP000801864">
    <property type="component" value="Unassembled WGS sequence"/>
</dbReference>
<proteinExistence type="predicted"/>
<dbReference type="Pfam" id="PF12720">
    <property type="entry name" value="DUF3807"/>
    <property type="match status" value="1"/>
</dbReference>
<comment type="caution">
    <text evidence="2">The sequence shown here is derived from an EMBL/GenBank/DDBJ whole genome shotgun (WGS) entry which is preliminary data.</text>
</comment>
<evidence type="ECO:0000313" key="3">
    <source>
        <dbReference type="Proteomes" id="UP000801864"/>
    </source>
</evidence>
<dbReference type="EMBL" id="QLNT01000006">
    <property type="protein sequence ID" value="KAF3073913.1"/>
    <property type="molecule type" value="Genomic_DNA"/>
</dbReference>
<organism evidence="2 3">
    <name type="scientific">Trichoderma lentiforme</name>
    <dbReference type="NCBI Taxonomy" id="1567552"/>
    <lineage>
        <taxon>Eukaryota</taxon>
        <taxon>Fungi</taxon>
        <taxon>Dikarya</taxon>
        <taxon>Ascomycota</taxon>
        <taxon>Pezizomycotina</taxon>
        <taxon>Sordariomycetes</taxon>
        <taxon>Hypocreomycetidae</taxon>
        <taxon>Hypocreales</taxon>
        <taxon>Hypocreaceae</taxon>
        <taxon>Trichoderma</taxon>
    </lineage>
</organism>
<dbReference type="AlphaFoldDB" id="A0A9P4XLH5"/>
<feature type="compositionally biased region" description="Basic residues" evidence="1">
    <location>
        <begin position="270"/>
        <end position="280"/>
    </location>
</feature>
<dbReference type="PANTHER" id="PTHR40642:SF1">
    <property type="entry name" value="YALI0F31295P"/>
    <property type="match status" value="1"/>
</dbReference>
<gene>
    <name evidence="2" type="ORF">CFAM422_003947</name>
</gene>
<feature type="region of interest" description="Disordered" evidence="1">
    <location>
        <begin position="175"/>
        <end position="203"/>
    </location>
</feature>
<name>A0A9P4XLH5_9HYPO</name>
<dbReference type="InterPro" id="IPR024526">
    <property type="entry name" value="DUF3807"/>
</dbReference>
<accession>A0A9P4XLH5</accession>
<evidence type="ECO:0000313" key="2">
    <source>
        <dbReference type="EMBL" id="KAF3073913.1"/>
    </source>
</evidence>
<feature type="region of interest" description="Disordered" evidence="1">
    <location>
        <begin position="1"/>
        <end position="62"/>
    </location>
</feature>
<feature type="region of interest" description="Disordered" evidence="1">
    <location>
        <begin position="232"/>
        <end position="307"/>
    </location>
</feature>
<feature type="compositionally biased region" description="Polar residues" evidence="1">
    <location>
        <begin position="175"/>
        <end position="187"/>
    </location>
</feature>
<sequence>MASPSPRSPNGEDRLPVYGTKVAGKDDTAVLDVEKHRRTRTKTPEPAEQRNGTATPNPPAVLEPFDWDDFEARYEKALAEAEGQEREVLKEAESLFRYFEAWSSAASAHDDKRAVKRLQTRQRYINISEQRMAQKQQHYDEMSINELPFKIPQITSDELLQFQQRHFSSEATADFGQSFTNLPPQESSEAHLYEEWEEEEEDDGLGYYEDGVKRTLTDEQIAIFRHSELRELRKQQEKQSQSKPELPRDASANETDVASPHGSGATAGSRNKKKKKKSKGGKQEPKPDLRKRTWDVVEAGLDTLDYD</sequence>
<reference evidence="2 3" key="1">
    <citation type="submission" date="2018-06" db="EMBL/GenBank/DDBJ databases">
        <title>Genome analysis of cellulolytic fungus Trichoderma lentiforme CFAM-422.</title>
        <authorList>
            <person name="Steindorff A.S."/>
            <person name="Formighieri E.F."/>
            <person name="Midorikawa G.E.O."/>
            <person name="Tamietti M.S."/>
            <person name="Ramos E.Z."/>
            <person name="Silva A.S."/>
            <person name="Bon E.P.S."/>
            <person name="Mendes T.D."/>
            <person name="Damaso M.C.T."/>
            <person name="Favaro L.C.L."/>
        </authorList>
    </citation>
    <scope>NUCLEOTIDE SEQUENCE [LARGE SCALE GENOMIC DNA]</scope>
    <source>
        <strain evidence="2 3">CFAM-422</strain>
    </source>
</reference>
<feature type="compositionally biased region" description="Basic and acidic residues" evidence="1">
    <location>
        <begin position="23"/>
        <end position="35"/>
    </location>
</feature>
<feature type="compositionally biased region" description="Basic and acidic residues" evidence="1">
    <location>
        <begin position="281"/>
        <end position="295"/>
    </location>
</feature>